<dbReference type="EMBL" id="MN853890">
    <property type="protein sequence ID" value="QOE77676.1"/>
    <property type="molecule type" value="mRNA"/>
</dbReference>
<evidence type="ECO:0000256" key="17">
    <source>
        <dbReference type="RuleBase" id="RU004334"/>
    </source>
</evidence>
<feature type="domain" description="NR LBD" evidence="19">
    <location>
        <begin position="244"/>
        <end position="481"/>
    </location>
</feature>
<dbReference type="Gene3D" id="1.10.565.10">
    <property type="entry name" value="Retinoid X Receptor"/>
    <property type="match status" value="1"/>
</dbReference>
<dbReference type="InterPro" id="IPR000536">
    <property type="entry name" value="Nucl_hrmn_rcpt_lig-bd"/>
</dbReference>
<dbReference type="InterPro" id="IPR003069">
    <property type="entry name" value="Ecdystd_rcpt"/>
</dbReference>
<evidence type="ECO:0000256" key="3">
    <source>
        <dbReference type="ARBA" id="ARBA00022052"/>
    </source>
</evidence>
<dbReference type="SMART" id="SM00399">
    <property type="entry name" value="ZnF_C4"/>
    <property type="match status" value="1"/>
</dbReference>
<evidence type="ECO:0000256" key="11">
    <source>
        <dbReference type="ARBA" id="ARBA00023242"/>
    </source>
</evidence>
<dbReference type="InterPro" id="IPR013088">
    <property type="entry name" value="Znf_NHR/GATA"/>
</dbReference>
<evidence type="ECO:0000256" key="2">
    <source>
        <dbReference type="ARBA" id="ARBA00008092"/>
    </source>
</evidence>
<evidence type="ECO:0000256" key="9">
    <source>
        <dbReference type="ARBA" id="ARBA00023163"/>
    </source>
</evidence>
<gene>
    <name evidence="20" type="primary">EcR</name>
</gene>
<evidence type="ECO:0000256" key="7">
    <source>
        <dbReference type="ARBA" id="ARBA00023015"/>
    </source>
</evidence>
<dbReference type="GO" id="GO:0090575">
    <property type="term" value="C:RNA polymerase II transcription regulator complex"/>
    <property type="evidence" value="ECO:0007669"/>
    <property type="project" value="TreeGrafter"/>
</dbReference>
<comment type="function">
    <text evidence="16">Receptor for ecdysone. Binds to ecdysone response elements (ECRES).</text>
</comment>
<evidence type="ECO:0000256" key="5">
    <source>
        <dbReference type="ARBA" id="ARBA00022771"/>
    </source>
</evidence>
<organism evidence="20">
    <name type="scientific">Sitodiplosis mosellana</name>
    <name type="common">orange wheat blossom midge</name>
    <dbReference type="NCBI Taxonomy" id="263140"/>
    <lineage>
        <taxon>Eukaryota</taxon>
        <taxon>Metazoa</taxon>
        <taxon>Ecdysozoa</taxon>
        <taxon>Arthropoda</taxon>
        <taxon>Hexapoda</taxon>
        <taxon>Insecta</taxon>
        <taxon>Pterygota</taxon>
        <taxon>Neoptera</taxon>
        <taxon>Endopterygota</taxon>
        <taxon>Diptera</taxon>
        <taxon>Nematocera</taxon>
        <taxon>Sciaroidea</taxon>
        <taxon>Cecidomyiidae</taxon>
        <taxon>Sitodiplosis</taxon>
    </lineage>
</organism>
<dbReference type="PROSITE" id="PS00031">
    <property type="entry name" value="NUCLEAR_REC_DBD_1"/>
    <property type="match status" value="1"/>
</dbReference>
<dbReference type="PANTHER" id="PTHR24082">
    <property type="entry name" value="NUCLEAR HORMONE RECEPTOR"/>
    <property type="match status" value="1"/>
</dbReference>
<evidence type="ECO:0000256" key="8">
    <source>
        <dbReference type="ARBA" id="ARBA00023125"/>
    </source>
</evidence>
<evidence type="ECO:0000256" key="10">
    <source>
        <dbReference type="ARBA" id="ARBA00023170"/>
    </source>
</evidence>
<evidence type="ECO:0000259" key="18">
    <source>
        <dbReference type="PROSITE" id="PS51030"/>
    </source>
</evidence>
<dbReference type="GO" id="GO:0000978">
    <property type="term" value="F:RNA polymerase II cis-regulatory region sequence-specific DNA binding"/>
    <property type="evidence" value="ECO:0007669"/>
    <property type="project" value="TreeGrafter"/>
</dbReference>
<keyword evidence="4 17" id="KW-0479">Metal-binding</keyword>
<dbReference type="PROSITE" id="PS51843">
    <property type="entry name" value="NR_LBD"/>
    <property type="match status" value="1"/>
</dbReference>
<dbReference type="InterPro" id="IPR050234">
    <property type="entry name" value="Nuclear_hormone_rcpt_NR1"/>
</dbReference>
<dbReference type="Pfam" id="PF00105">
    <property type="entry name" value="zf-C4"/>
    <property type="match status" value="1"/>
</dbReference>
<evidence type="ECO:0000313" key="20">
    <source>
        <dbReference type="EMBL" id="QOE77676.1"/>
    </source>
</evidence>
<dbReference type="CDD" id="cd06938">
    <property type="entry name" value="NR_LBD_EcR"/>
    <property type="match status" value="1"/>
</dbReference>
<dbReference type="GO" id="GO:0045944">
    <property type="term" value="P:positive regulation of transcription by RNA polymerase II"/>
    <property type="evidence" value="ECO:0007669"/>
    <property type="project" value="TreeGrafter"/>
</dbReference>
<dbReference type="PANTHER" id="PTHR24082:SF507">
    <property type="entry name" value="BILE ACID RECEPTOR-RELATED"/>
    <property type="match status" value="1"/>
</dbReference>
<keyword evidence="5 17" id="KW-0863">Zinc-finger</keyword>
<comment type="similarity">
    <text evidence="2">Belongs to the nuclear hormone receptor family. NR1 subfamily.</text>
</comment>
<keyword evidence="8 17" id="KW-0238">DNA-binding</keyword>
<dbReference type="InterPro" id="IPR035500">
    <property type="entry name" value="NHR-like_dom_sf"/>
</dbReference>
<keyword evidence="6 17" id="KW-0862">Zinc</keyword>
<dbReference type="GO" id="GO:0008270">
    <property type="term" value="F:zinc ion binding"/>
    <property type="evidence" value="ECO:0007669"/>
    <property type="project" value="UniProtKB-KW"/>
</dbReference>
<dbReference type="AlphaFoldDB" id="A0A866W2G1"/>
<dbReference type="GO" id="GO:0035100">
    <property type="term" value="F:ecdysone binding"/>
    <property type="evidence" value="ECO:0007669"/>
    <property type="project" value="InterPro"/>
</dbReference>
<protein>
    <recommendedName>
        <fullName evidence="3">Ecdysone receptor</fullName>
    </recommendedName>
    <alternativeName>
        <fullName evidence="12">20-hydroxy-ecdysone receptor</fullName>
    </alternativeName>
    <alternativeName>
        <fullName evidence="13">EcRH</fullName>
    </alternativeName>
    <alternativeName>
        <fullName evidence="14">Ecdysteroid receptor</fullName>
    </alternativeName>
    <alternativeName>
        <fullName evidence="15">Nuclear receptor subfamily 1 group H member 1</fullName>
    </alternativeName>
</protein>
<keyword evidence="7 17" id="KW-0805">Transcription regulation</keyword>
<dbReference type="InterPro" id="IPR001723">
    <property type="entry name" value="Nuclear_hrmn_rcpt"/>
</dbReference>
<keyword evidence="9 17" id="KW-0804">Transcription</keyword>
<dbReference type="PRINTS" id="PR00398">
    <property type="entry name" value="STRDHORMONER"/>
</dbReference>
<keyword evidence="11 17" id="KW-0539">Nucleus</keyword>
<dbReference type="GO" id="GO:0004879">
    <property type="term" value="F:nuclear receptor activity"/>
    <property type="evidence" value="ECO:0007669"/>
    <property type="project" value="InterPro"/>
</dbReference>
<evidence type="ECO:0000256" key="12">
    <source>
        <dbReference type="ARBA" id="ARBA00029963"/>
    </source>
</evidence>
<keyword evidence="10 17" id="KW-0675">Receptor</keyword>
<dbReference type="SUPFAM" id="SSF57716">
    <property type="entry name" value="Glucocorticoid receptor-like (DNA-binding domain)"/>
    <property type="match status" value="1"/>
</dbReference>
<dbReference type="FunFam" id="3.30.50.10:FF:000031">
    <property type="entry name" value="Ecdysone receptor A1"/>
    <property type="match status" value="1"/>
</dbReference>
<dbReference type="FunFam" id="1.10.565.10:FF:000030">
    <property type="entry name" value="Ecdysone receptor (Isoform A)"/>
    <property type="match status" value="1"/>
</dbReference>
<evidence type="ECO:0000256" key="16">
    <source>
        <dbReference type="ARBA" id="ARBA00058948"/>
    </source>
</evidence>
<proteinExistence type="evidence at transcript level"/>
<dbReference type="PRINTS" id="PR00047">
    <property type="entry name" value="STROIDFINGER"/>
</dbReference>
<evidence type="ECO:0000256" key="1">
    <source>
        <dbReference type="ARBA" id="ARBA00004123"/>
    </source>
</evidence>
<evidence type="ECO:0000256" key="6">
    <source>
        <dbReference type="ARBA" id="ARBA00022833"/>
    </source>
</evidence>
<evidence type="ECO:0000259" key="19">
    <source>
        <dbReference type="PROSITE" id="PS51843"/>
    </source>
</evidence>
<evidence type="ECO:0000256" key="15">
    <source>
        <dbReference type="ARBA" id="ARBA00033286"/>
    </source>
</evidence>
<dbReference type="PROSITE" id="PS51030">
    <property type="entry name" value="NUCLEAR_REC_DBD_2"/>
    <property type="match status" value="1"/>
</dbReference>
<feature type="domain" description="Nuclear receptor" evidence="18">
    <location>
        <begin position="96"/>
        <end position="171"/>
    </location>
</feature>
<dbReference type="GO" id="GO:0030154">
    <property type="term" value="P:cell differentiation"/>
    <property type="evidence" value="ECO:0007669"/>
    <property type="project" value="TreeGrafter"/>
</dbReference>
<comment type="subcellular location">
    <subcellularLocation>
        <location evidence="1 17">Nucleus</location>
    </subcellularLocation>
</comment>
<sequence>MNANAMDENSDGDRLIDFNENFVYRLLKTNDSISNSNSAFALNLDVDNNSSYLNRQEPNMMGQEDLSPSSSLNDYGMNDCSDPKRAKKGPTPRQQEELCLVCGDRASGYHYNALTCEGCKGFFRRSVTKNAVYCCKFGHECEMDMYMRRKCQECRLKKCLAVGMRPECVVPENQCAIKRKEKKAQKEKDKQQIPPTINSFDAYKNEIPTLMKCDPPPYAEATQLLPQKLLDENRARNIPALTQNQLAVIYKLIWYQDGYEQPSEEDLKRIMIQTSPDENEDQNDVHFRHITEITILTVQLIVEFAKGLPAFTKIPQEDQITLLKACSSEVMMLRMARRYDAASDSIFFANNRSYTRDSYRMAGMADTIEDLLHFCRQMYSMRVDNVEYALLTAIVIFSDRPGLEQAELVEAIQSYYIDTLRIYILNRHGGDVKCMIVFGTLLAILTELRTLGNQNSEMCFSLKLKNRKLPRFLEEIWDVQDIPPQMVQNATSNAQNNTQSTIVVTTPSTVPQLQTQSQQH</sequence>
<name>A0A866W2G1_9DIPT</name>
<dbReference type="GO" id="GO:0000122">
    <property type="term" value="P:negative regulation of transcription by RNA polymerase II"/>
    <property type="evidence" value="ECO:0007669"/>
    <property type="project" value="TreeGrafter"/>
</dbReference>
<dbReference type="CDD" id="cd07161">
    <property type="entry name" value="NR_DBD_EcR"/>
    <property type="match status" value="1"/>
</dbReference>
<evidence type="ECO:0000256" key="14">
    <source>
        <dbReference type="ARBA" id="ARBA00033003"/>
    </source>
</evidence>
<dbReference type="GO" id="GO:0035076">
    <property type="term" value="P:ecdysone receptor signaling pathway"/>
    <property type="evidence" value="ECO:0007669"/>
    <property type="project" value="InterPro"/>
</dbReference>
<accession>A0A866W2G1</accession>
<evidence type="ECO:0000256" key="4">
    <source>
        <dbReference type="ARBA" id="ARBA00022723"/>
    </source>
</evidence>
<dbReference type="InterPro" id="IPR001628">
    <property type="entry name" value="Znf_hrmn_rcpt"/>
</dbReference>
<dbReference type="PRINTS" id="PR01283">
    <property type="entry name" value="ECDYSTEROIDR"/>
</dbReference>
<dbReference type="SUPFAM" id="SSF48508">
    <property type="entry name" value="Nuclear receptor ligand-binding domain"/>
    <property type="match status" value="1"/>
</dbReference>
<dbReference type="InterPro" id="IPR041889">
    <property type="entry name" value="NR_LBD_EcR"/>
</dbReference>
<dbReference type="SMART" id="SM00430">
    <property type="entry name" value="HOLI"/>
    <property type="match status" value="1"/>
</dbReference>
<evidence type="ECO:0000256" key="13">
    <source>
        <dbReference type="ARBA" id="ARBA00030794"/>
    </source>
</evidence>
<dbReference type="Gene3D" id="3.30.50.10">
    <property type="entry name" value="Erythroid Transcription Factor GATA-1, subunit A"/>
    <property type="match status" value="1"/>
</dbReference>
<reference evidence="20" key="1">
    <citation type="submission" date="2019-12" db="EMBL/GenBank/DDBJ databases">
        <authorList>
            <person name="Liu Y."/>
        </authorList>
    </citation>
    <scope>NUCLEOTIDE SEQUENCE</scope>
</reference>
<dbReference type="Pfam" id="PF00104">
    <property type="entry name" value="Hormone_recep"/>
    <property type="match status" value="1"/>
</dbReference>